<sequence length="95" mass="10423">MWDVWGIAWGNWGAVGCVGPWAVWGWVPELPVPQARNEPDVYETSDLPEDDQAEFEAVRLGHGGAHNHHRGHVALSVVPPPHRALFSISRRGAVG</sequence>
<accession>A0A803Y1I4</accession>
<reference evidence="1" key="1">
    <citation type="journal article" date="2010" name="PLoS Biol.">
        <title>Multi-platform next-generation sequencing of the domestic turkey (Meleagris gallopavo): genome assembly and analysis.</title>
        <authorList>
            <person name="Dalloul R.A."/>
            <person name="Long J.A."/>
            <person name="Zimin A.V."/>
            <person name="Aslam L."/>
            <person name="Beal K."/>
            <person name="Blomberg L.A."/>
            <person name="Bouffard P."/>
            <person name="Burt D.W."/>
            <person name="Crasta O."/>
            <person name="Crooijmans R.P."/>
            <person name="Cooper K."/>
            <person name="Coulombe R.A."/>
            <person name="De S."/>
            <person name="Delany M.E."/>
            <person name="Dodgson J.B."/>
            <person name="Dong J.J."/>
            <person name="Evans C."/>
            <person name="Frederickson K.M."/>
            <person name="Flicek P."/>
            <person name="Florea L."/>
            <person name="Folkerts O."/>
            <person name="Groenen M.A."/>
            <person name="Harkins T.T."/>
            <person name="Herrero J."/>
            <person name="Hoffmann S."/>
            <person name="Megens H.J."/>
            <person name="Jiang A."/>
            <person name="de Jong P."/>
            <person name="Kaiser P."/>
            <person name="Kim H."/>
            <person name="Kim K.W."/>
            <person name="Kim S."/>
            <person name="Langenberger D."/>
            <person name="Lee M.K."/>
            <person name="Lee T."/>
            <person name="Mane S."/>
            <person name="Marcais G."/>
            <person name="Marz M."/>
            <person name="McElroy A.P."/>
            <person name="Modise T."/>
            <person name="Nefedov M."/>
            <person name="Notredame C."/>
            <person name="Paton I.R."/>
            <person name="Payne W.S."/>
            <person name="Pertea G."/>
            <person name="Prickett D."/>
            <person name="Puiu D."/>
            <person name="Qioa D."/>
            <person name="Raineri E."/>
            <person name="Ruffier M."/>
            <person name="Salzberg S.L."/>
            <person name="Schatz M.C."/>
            <person name="Scheuring C."/>
            <person name="Schmidt C.J."/>
            <person name="Schroeder S."/>
            <person name="Searle S.M."/>
            <person name="Smith E.J."/>
            <person name="Smith J."/>
            <person name="Sonstegard T.S."/>
            <person name="Stadler P.F."/>
            <person name="Tafer H."/>
            <person name="Tu Z.J."/>
            <person name="Van Tassell C.P."/>
            <person name="Vilella A.J."/>
            <person name="Williams K.P."/>
            <person name="Yorke J.A."/>
            <person name="Zhang L."/>
            <person name="Zhang H.B."/>
            <person name="Zhang X."/>
            <person name="Zhang Y."/>
            <person name="Reed K.M."/>
        </authorList>
    </citation>
    <scope>NUCLEOTIDE SEQUENCE [LARGE SCALE GENOMIC DNA]</scope>
</reference>
<organism evidence="1 2">
    <name type="scientific">Meleagris gallopavo</name>
    <name type="common">Wild turkey</name>
    <dbReference type="NCBI Taxonomy" id="9103"/>
    <lineage>
        <taxon>Eukaryota</taxon>
        <taxon>Metazoa</taxon>
        <taxon>Chordata</taxon>
        <taxon>Craniata</taxon>
        <taxon>Vertebrata</taxon>
        <taxon>Euteleostomi</taxon>
        <taxon>Archelosauria</taxon>
        <taxon>Archosauria</taxon>
        <taxon>Dinosauria</taxon>
        <taxon>Saurischia</taxon>
        <taxon>Theropoda</taxon>
        <taxon>Coelurosauria</taxon>
        <taxon>Aves</taxon>
        <taxon>Neognathae</taxon>
        <taxon>Galloanserae</taxon>
        <taxon>Galliformes</taxon>
        <taxon>Phasianidae</taxon>
        <taxon>Meleagridinae</taxon>
        <taxon>Meleagris</taxon>
    </lineage>
</organism>
<keyword evidence="2" id="KW-1185">Reference proteome</keyword>
<dbReference type="Proteomes" id="UP000001645">
    <property type="component" value="Unplaced"/>
</dbReference>
<evidence type="ECO:0000313" key="1">
    <source>
        <dbReference type="Ensembl" id="ENSMGAP00000025631.1"/>
    </source>
</evidence>
<protein>
    <submittedName>
        <fullName evidence="1">Uncharacterized protein</fullName>
    </submittedName>
</protein>
<reference evidence="1" key="2">
    <citation type="submission" date="2025-08" db="UniProtKB">
        <authorList>
            <consortium name="Ensembl"/>
        </authorList>
    </citation>
    <scope>IDENTIFICATION</scope>
</reference>
<evidence type="ECO:0000313" key="2">
    <source>
        <dbReference type="Proteomes" id="UP000001645"/>
    </source>
</evidence>
<dbReference type="Ensembl" id="ENSMGAT00000037821.1">
    <property type="protein sequence ID" value="ENSMGAP00000025631.1"/>
    <property type="gene ID" value="ENSMGAG00000019021.1"/>
</dbReference>
<dbReference type="AlphaFoldDB" id="A0A803Y1I4"/>
<proteinExistence type="predicted"/>
<name>A0A803Y1I4_MELGA</name>
<dbReference type="InParanoid" id="A0A803Y1I4"/>
<reference evidence="1" key="3">
    <citation type="submission" date="2025-09" db="UniProtKB">
        <authorList>
            <consortium name="Ensembl"/>
        </authorList>
    </citation>
    <scope>IDENTIFICATION</scope>
</reference>